<protein>
    <recommendedName>
        <fullName evidence="8">Penicillin-binding protein 2</fullName>
    </recommendedName>
</protein>
<dbReference type="Proteomes" id="UP000178570">
    <property type="component" value="Unassembled WGS sequence"/>
</dbReference>
<dbReference type="InterPro" id="IPR050515">
    <property type="entry name" value="Beta-lactam/transpept"/>
</dbReference>
<feature type="domain" description="Penicillin-binding protein transpeptidase" evidence="4">
    <location>
        <begin position="284"/>
        <end position="608"/>
    </location>
</feature>
<dbReference type="InterPro" id="IPR001460">
    <property type="entry name" value="PCN-bd_Tpept"/>
</dbReference>
<evidence type="ECO:0000259" key="5">
    <source>
        <dbReference type="Pfam" id="PF03717"/>
    </source>
</evidence>
<dbReference type="GO" id="GO:0008658">
    <property type="term" value="F:penicillin binding"/>
    <property type="evidence" value="ECO:0007669"/>
    <property type="project" value="InterPro"/>
</dbReference>
<dbReference type="Pfam" id="PF00905">
    <property type="entry name" value="Transpeptidase"/>
    <property type="match status" value="1"/>
</dbReference>
<gene>
    <name evidence="6" type="ORF">A2570_03325</name>
</gene>
<organism evidence="6 7">
    <name type="scientific">Candidatus Brennerbacteria bacterium RIFOXYD1_FULL_41_16</name>
    <dbReference type="NCBI Taxonomy" id="1797529"/>
    <lineage>
        <taxon>Bacteria</taxon>
        <taxon>Candidatus Brenneribacteriota</taxon>
    </lineage>
</organism>
<dbReference type="SUPFAM" id="SSF56519">
    <property type="entry name" value="Penicillin binding protein dimerisation domain"/>
    <property type="match status" value="1"/>
</dbReference>
<proteinExistence type="predicted"/>
<dbReference type="InterPro" id="IPR005311">
    <property type="entry name" value="PBP_dimer"/>
</dbReference>
<accession>A0A1G1XJZ2</accession>
<comment type="subcellular location">
    <subcellularLocation>
        <location evidence="1">Membrane</location>
    </subcellularLocation>
</comment>
<dbReference type="GO" id="GO:0071555">
    <property type="term" value="P:cell wall organization"/>
    <property type="evidence" value="ECO:0007669"/>
    <property type="project" value="TreeGrafter"/>
</dbReference>
<dbReference type="Gene3D" id="3.30.1390.30">
    <property type="entry name" value="Penicillin-binding protein 2a, domain 3"/>
    <property type="match status" value="1"/>
</dbReference>
<name>A0A1G1XJZ2_9BACT</name>
<sequence>MKFKRDTSFIIEPEEILLESGAQGAKRLEIALDRRYVIFVFSLFFLFLIVCLGLAFKHQIFSHGEYFKKSQENSLRNIFVEAPRGLILDRYGKVLADNKVVFEIMAAREKFGSKEELGGQLLILSSIIDMTEGEISKKLETNENLVFQGLDLGGAIKFKARESDLPGFKLIGRYEREYPFKEALSHVLGYTGLVTKEDQQDNPELSFDQNLGKTGIEFLYDQELRGERGSLSYQVNVMDDLVGIEKNSYFGFGKTVQLTVDSGLQEKIYQVFKSNISDAKSGAVAIALEPGTGEVLAMVSYPGFDVSKNIWSSSKAQPFFNRAVSGEYSPGSTIKPFVALAALEEKEIDPYRMIDDTLGRLIVPNPYFPDKPSVFRDWKIHGLEDMESAIADSCNVYFYTIGGGSGDIDGLGVDRIRFYLGKYGWGKKTGIEFSNEKIGFLPDGNWKEKTLGDAWRLGDTYLYSIGQGYVKTTPIQLITNYQLFANRGKVFQPFLVKKISDQESETELFSNSPKVLREYNIDKKYLDIVNSGLRRTVTDGSAAGRMADLPFSVSGKTGSIQTSSSLTDTNAAFVAFAPSENPKILLLVLVESGGSGGATAVPLAKEILWWYWENRMGE</sequence>
<evidence type="ECO:0000259" key="4">
    <source>
        <dbReference type="Pfam" id="PF00905"/>
    </source>
</evidence>
<dbReference type="STRING" id="1797529.A2570_03325"/>
<evidence type="ECO:0000256" key="3">
    <source>
        <dbReference type="SAM" id="Phobius"/>
    </source>
</evidence>
<keyword evidence="2 3" id="KW-0472">Membrane</keyword>
<evidence type="ECO:0000313" key="7">
    <source>
        <dbReference type="Proteomes" id="UP000178570"/>
    </source>
</evidence>
<evidence type="ECO:0000313" key="6">
    <source>
        <dbReference type="EMBL" id="OGY40281.1"/>
    </source>
</evidence>
<feature type="transmembrane region" description="Helical" evidence="3">
    <location>
        <begin position="36"/>
        <end position="56"/>
    </location>
</feature>
<dbReference type="Gene3D" id="3.40.710.10">
    <property type="entry name" value="DD-peptidase/beta-lactamase superfamily"/>
    <property type="match status" value="1"/>
</dbReference>
<dbReference type="SUPFAM" id="SSF56601">
    <property type="entry name" value="beta-lactamase/transpeptidase-like"/>
    <property type="match status" value="1"/>
</dbReference>
<evidence type="ECO:0000256" key="2">
    <source>
        <dbReference type="ARBA" id="ARBA00023136"/>
    </source>
</evidence>
<dbReference type="InterPro" id="IPR036138">
    <property type="entry name" value="PBP_dimer_sf"/>
</dbReference>
<reference evidence="6 7" key="1">
    <citation type="journal article" date="2016" name="Nat. Commun.">
        <title>Thousands of microbial genomes shed light on interconnected biogeochemical processes in an aquifer system.</title>
        <authorList>
            <person name="Anantharaman K."/>
            <person name="Brown C.T."/>
            <person name="Hug L.A."/>
            <person name="Sharon I."/>
            <person name="Castelle C.J."/>
            <person name="Probst A.J."/>
            <person name="Thomas B.C."/>
            <person name="Singh A."/>
            <person name="Wilkins M.J."/>
            <person name="Karaoz U."/>
            <person name="Brodie E.L."/>
            <person name="Williams K.H."/>
            <person name="Hubbard S.S."/>
            <person name="Banfield J.F."/>
        </authorList>
    </citation>
    <scope>NUCLEOTIDE SEQUENCE [LARGE SCALE GENOMIC DNA]</scope>
</reference>
<dbReference type="InterPro" id="IPR012338">
    <property type="entry name" value="Beta-lactam/transpept-like"/>
</dbReference>
<keyword evidence="3" id="KW-1133">Transmembrane helix</keyword>
<dbReference type="PANTHER" id="PTHR30627">
    <property type="entry name" value="PEPTIDOGLYCAN D,D-TRANSPEPTIDASE"/>
    <property type="match status" value="1"/>
</dbReference>
<comment type="caution">
    <text evidence="6">The sequence shown here is derived from an EMBL/GenBank/DDBJ whole genome shotgun (WGS) entry which is preliminary data.</text>
</comment>
<dbReference type="Pfam" id="PF03717">
    <property type="entry name" value="PBP_dimer"/>
    <property type="match status" value="1"/>
</dbReference>
<dbReference type="AlphaFoldDB" id="A0A1G1XJZ2"/>
<dbReference type="GO" id="GO:0005886">
    <property type="term" value="C:plasma membrane"/>
    <property type="evidence" value="ECO:0007669"/>
    <property type="project" value="TreeGrafter"/>
</dbReference>
<evidence type="ECO:0000256" key="1">
    <source>
        <dbReference type="ARBA" id="ARBA00004370"/>
    </source>
</evidence>
<feature type="domain" description="Penicillin-binding protein dimerisation" evidence="5">
    <location>
        <begin position="81"/>
        <end position="239"/>
    </location>
</feature>
<dbReference type="EMBL" id="MHHY01000009">
    <property type="protein sequence ID" value="OGY40281.1"/>
    <property type="molecule type" value="Genomic_DNA"/>
</dbReference>
<keyword evidence="3" id="KW-0812">Transmembrane</keyword>
<dbReference type="Gene3D" id="3.90.1310.10">
    <property type="entry name" value="Penicillin-binding protein 2a (Domain 2)"/>
    <property type="match status" value="1"/>
</dbReference>
<evidence type="ECO:0008006" key="8">
    <source>
        <dbReference type="Google" id="ProtNLM"/>
    </source>
</evidence>